<dbReference type="InterPro" id="IPR007351">
    <property type="entry name" value="YjbR"/>
</dbReference>
<dbReference type="Pfam" id="PF04237">
    <property type="entry name" value="YjbR"/>
    <property type="match status" value="1"/>
</dbReference>
<dbReference type="InterPro" id="IPR038056">
    <property type="entry name" value="YjbR-like_sf"/>
</dbReference>
<reference evidence="2 3" key="1">
    <citation type="submission" date="2016-10" db="EMBL/GenBank/DDBJ databases">
        <authorList>
            <person name="de Groot N.N."/>
        </authorList>
    </citation>
    <scope>NUCLEOTIDE SEQUENCE [LARGE SCALE GENOMIC DNA]</scope>
    <source>
        <strain evidence="2 3">CGMCC 4.2023</strain>
    </source>
</reference>
<evidence type="ECO:0000313" key="3">
    <source>
        <dbReference type="Proteomes" id="UP000236754"/>
    </source>
</evidence>
<name>A0A1H6DVL9_9ACTN</name>
<dbReference type="PANTHER" id="PTHR35145:SF1">
    <property type="entry name" value="CYTOPLASMIC PROTEIN"/>
    <property type="match status" value="1"/>
</dbReference>
<dbReference type="Gene3D" id="3.90.1150.30">
    <property type="match status" value="1"/>
</dbReference>
<feature type="region of interest" description="Disordered" evidence="1">
    <location>
        <begin position="1"/>
        <end position="21"/>
    </location>
</feature>
<sequence length="148" mass="15673">MAATAGDRDGEDAAGPAPYPPVEPGVIAALALDLPETTEENPFGPEVDVYKVAGKIFAILSAESEPPTVALKCDPALSLHLRDHYAAVTPGYHLNKKHWNSVALDGTIPPDEIDDLVAHSWSCVVAGLPKAARDRLTLLVPDRRPPAP</sequence>
<organism evidence="2 3">
    <name type="scientific">Actinacidiphila yanglinensis</name>
    <dbReference type="NCBI Taxonomy" id="310779"/>
    <lineage>
        <taxon>Bacteria</taxon>
        <taxon>Bacillati</taxon>
        <taxon>Actinomycetota</taxon>
        <taxon>Actinomycetes</taxon>
        <taxon>Kitasatosporales</taxon>
        <taxon>Streptomycetaceae</taxon>
        <taxon>Actinacidiphila</taxon>
    </lineage>
</organism>
<proteinExistence type="predicted"/>
<dbReference type="RefSeq" id="WP_103889767.1">
    <property type="nucleotide sequence ID" value="NZ_FNVU01000020.1"/>
</dbReference>
<keyword evidence="2" id="KW-0238">DNA-binding</keyword>
<dbReference type="AlphaFoldDB" id="A0A1H6DVL9"/>
<dbReference type="InterPro" id="IPR058532">
    <property type="entry name" value="YjbR/MT2646/Rv2570-like"/>
</dbReference>
<keyword evidence="3" id="KW-1185">Reference proteome</keyword>
<dbReference type="Proteomes" id="UP000236754">
    <property type="component" value="Unassembled WGS sequence"/>
</dbReference>
<gene>
    <name evidence="2" type="ORF">SAMN05216223_12074</name>
</gene>
<dbReference type="GO" id="GO:0003677">
    <property type="term" value="F:DNA binding"/>
    <property type="evidence" value="ECO:0007669"/>
    <property type="project" value="UniProtKB-KW"/>
</dbReference>
<protein>
    <submittedName>
        <fullName evidence="2">Predicted DNA-binding protein, MmcQ/YjbR family</fullName>
    </submittedName>
</protein>
<evidence type="ECO:0000313" key="2">
    <source>
        <dbReference type="EMBL" id="SEG89397.1"/>
    </source>
</evidence>
<dbReference type="EMBL" id="FNVU01000020">
    <property type="protein sequence ID" value="SEG89397.1"/>
    <property type="molecule type" value="Genomic_DNA"/>
</dbReference>
<accession>A0A1H6DVL9</accession>
<dbReference type="SUPFAM" id="SSF142906">
    <property type="entry name" value="YjbR-like"/>
    <property type="match status" value="1"/>
</dbReference>
<dbReference type="PANTHER" id="PTHR35145">
    <property type="entry name" value="CYTOPLASMIC PROTEIN-RELATED"/>
    <property type="match status" value="1"/>
</dbReference>
<dbReference type="OrthoDB" id="3194910at2"/>
<evidence type="ECO:0000256" key="1">
    <source>
        <dbReference type="SAM" id="MobiDB-lite"/>
    </source>
</evidence>